<dbReference type="InterPro" id="IPR033140">
    <property type="entry name" value="Lipase_GDXG_put_SER_AS"/>
</dbReference>
<dbReference type="RefSeq" id="WP_151458663.1">
    <property type="nucleotide sequence ID" value="NZ_WAAO01000001.1"/>
</dbReference>
<evidence type="ECO:0000256" key="1">
    <source>
        <dbReference type="ARBA" id="ARBA00010515"/>
    </source>
</evidence>
<keyword evidence="7" id="KW-1185">Reference proteome</keyword>
<keyword evidence="4" id="KW-0812">Transmembrane</keyword>
<dbReference type="PANTHER" id="PTHR48081:SF6">
    <property type="entry name" value="PEPTIDASE S9 PROLYL OLIGOPEPTIDASE CATALYTIC DOMAIN-CONTAINING PROTEIN"/>
    <property type="match status" value="1"/>
</dbReference>
<feature type="active site" evidence="3">
    <location>
        <position position="169"/>
    </location>
</feature>
<dbReference type="Gene3D" id="3.40.50.1820">
    <property type="entry name" value="alpha/beta hydrolase"/>
    <property type="match status" value="1"/>
</dbReference>
<accession>A0ABQ6VD11</accession>
<dbReference type="GeneID" id="77475558"/>
<dbReference type="Proteomes" id="UP000478836">
    <property type="component" value="Unassembled WGS sequence"/>
</dbReference>
<dbReference type="PANTHER" id="PTHR48081">
    <property type="entry name" value="AB HYDROLASE SUPERFAMILY PROTEIN C4A8.06C"/>
    <property type="match status" value="1"/>
</dbReference>
<evidence type="ECO:0000256" key="3">
    <source>
        <dbReference type="PROSITE-ProRule" id="PRU10038"/>
    </source>
</evidence>
<keyword evidence="4" id="KW-0472">Membrane</keyword>
<comment type="similarity">
    <text evidence="1">Belongs to the 'GDXG' lipolytic enzyme family.</text>
</comment>
<dbReference type="InterPro" id="IPR050300">
    <property type="entry name" value="GDXG_lipolytic_enzyme"/>
</dbReference>
<dbReference type="PROSITE" id="PS01174">
    <property type="entry name" value="LIPASE_GDXG_SER"/>
    <property type="match status" value="1"/>
</dbReference>
<feature type="transmembrane region" description="Helical" evidence="4">
    <location>
        <begin position="7"/>
        <end position="28"/>
    </location>
</feature>
<feature type="domain" description="BD-FAE-like" evidence="5">
    <location>
        <begin position="77"/>
        <end position="278"/>
    </location>
</feature>
<sequence length="346" mass="37674">MKRWVRVVLWIVGVIAALAVAGAIFWNVSPWPGVWIIRSAPDPAGLHNAETAAEYVPDDIHADLDLVYDESSAEGRLDVFRPADADAPLPTIFWVHGGAFIAGQKEPLRNYLQVLASHGFTVVNVEYTHAPEAVYPTPIRQVDRAIDYVVAHAEKLGVDPERLVLAGDSAGAHIAAQSAMAIAQPDYAEAAGLPTSVAPDQLRGVVLFSGPYDPTTVDYDNDTFGFFMRTVMWSYSGTKSFLDAEEFRYTALPKYVDAEYPPTLVSTGPADPLLKQNQEWAQALDGAGVDITELFFDPATTPDTVGHEYQLALDTPQAKQAMVAQVAFLRDVTGAEMREGVADAWR</sequence>
<evidence type="ECO:0000259" key="5">
    <source>
        <dbReference type="Pfam" id="PF20434"/>
    </source>
</evidence>
<reference evidence="7" key="1">
    <citation type="submission" date="2019-09" db="EMBL/GenBank/DDBJ databases">
        <title>Whole genome sequencing of Microbacterium maritypicum.</title>
        <authorList>
            <person name="Lenchi N."/>
        </authorList>
    </citation>
    <scope>NUCLEOTIDE SEQUENCE [LARGE SCALE GENOMIC DNA]</scope>
    <source>
        <strain evidence="7">G1</strain>
    </source>
</reference>
<protein>
    <submittedName>
        <fullName evidence="6">Alpha/beta hydrolase</fullName>
    </submittedName>
</protein>
<evidence type="ECO:0000256" key="2">
    <source>
        <dbReference type="ARBA" id="ARBA00022801"/>
    </source>
</evidence>
<name>A0ABQ6VD11_9MICO</name>
<organism evidence="6 7">
    <name type="scientific">Microbacterium algeriense</name>
    <dbReference type="NCBI Taxonomy" id="2615184"/>
    <lineage>
        <taxon>Bacteria</taxon>
        <taxon>Bacillati</taxon>
        <taxon>Actinomycetota</taxon>
        <taxon>Actinomycetes</taxon>
        <taxon>Micrococcales</taxon>
        <taxon>Microbacteriaceae</taxon>
        <taxon>Microbacterium</taxon>
    </lineage>
</organism>
<gene>
    <name evidence="6" type="ORF">F6A08_03815</name>
</gene>
<dbReference type="Pfam" id="PF20434">
    <property type="entry name" value="BD-FAE"/>
    <property type="match status" value="1"/>
</dbReference>
<dbReference type="SUPFAM" id="SSF53474">
    <property type="entry name" value="alpha/beta-Hydrolases"/>
    <property type="match status" value="1"/>
</dbReference>
<dbReference type="GO" id="GO:0016787">
    <property type="term" value="F:hydrolase activity"/>
    <property type="evidence" value="ECO:0007669"/>
    <property type="project" value="UniProtKB-KW"/>
</dbReference>
<dbReference type="InterPro" id="IPR029058">
    <property type="entry name" value="AB_hydrolase_fold"/>
</dbReference>
<evidence type="ECO:0000256" key="4">
    <source>
        <dbReference type="SAM" id="Phobius"/>
    </source>
</evidence>
<keyword evidence="2 6" id="KW-0378">Hydrolase</keyword>
<evidence type="ECO:0000313" key="6">
    <source>
        <dbReference type="EMBL" id="KAB1866944.1"/>
    </source>
</evidence>
<comment type="caution">
    <text evidence="6">The sequence shown here is derived from an EMBL/GenBank/DDBJ whole genome shotgun (WGS) entry which is preliminary data.</text>
</comment>
<dbReference type="EMBL" id="WAAO01000001">
    <property type="protein sequence ID" value="KAB1866944.1"/>
    <property type="molecule type" value="Genomic_DNA"/>
</dbReference>
<proteinExistence type="inferred from homology"/>
<keyword evidence="4" id="KW-1133">Transmembrane helix</keyword>
<evidence type="ECO:0000313" key="7">
    <source>
        <dbReference type="Proteomes" id="UP000478836"/>
    </source>
</evidence>
<dbReference type="InterPro" id="IPR049492">
    <property type="entry name" value="BD-FAE-like_dom"/>
</dbReference>